<protein>
    <recommendedName>
        <fullName evidence="1">Tyrosine-protein phosphatase domain-containing protein</fullName>
    </recommendedName>
</protein>
<gene>
    <name evidence="2" type="ORF">OVA965_LOCUS18350</name>
    <name evidence="3" type="ORF">TMI583_LOCUS18362</name>
</gene>
<dbReference type="AlphaFoldDB" id="A0A8S2K9C8"/>
<sequence>MIAGDLEPVAFSVENPYDGEEISIGLLPLSDFSRMDAVCRSDISAVLLIKHTHLTITPLTTTPLTATPATTIHLTTTQPRLPHTQPPPPPREQYNSSLITLSNASQTQLCITIDKTLFGDDHGPIIKYEIYVRQDQNNNELYPTNKARTYEEANQDYLGIILNEHTGSRTAIKLSDPTRDHDYINANIIKGYNSDSQYIACQAPLPNTTEDFWSMIVQHNVTEIVMLTKFEERSPKDPAVSVVCI</sequence>
<name>A0A8S2K9C8_9BILA</name>
<evidence type="ECO:0000259" key="1">
    <source>
        <dbReference type="PROSITE" id="PS50055"/>
    </source>
</evidence>
<dbReference type="Pfam" id="PF00102">
    <property type="entry name" value="Y_phosphatase"/>
    <property type="match status" value="1"/>
</dbReference>
<dbReference type="InterPro" id="IPR000242">
    <property type="entry name" value="PTP_cat"/>
</dbReference>
<dbReference type="EMBL" id="CAJOBA010009107">
    <property type="protein sequence ID" value="CAF3843793.1"/>
    <property type="molecule type" value="Genomic_DNA"/>
</dbReference>
<dbReference type="PANTHER" id="PTHR19134">
    <property type="entry name" value="RECEPTOR-TYPE TYROSINE-PROTEIN PHOSPHATASE"/>
    <property type="match status" value="1"/>
</dbReference>
<proteinExistence type="predicted"/>
<dbReference type="PRINTS" id="PR00700">
    <property type="entry name" value="PRTYPHPHTASE"/>
</dbReference>
<feature type="domain" description="Tyrosine-protein phosphatase" evidence="1">
    <location>
        <begin position="143"/>
        <end position="245"/>
    </location>
</feature>
<dbReference type="PANTHER" id="PTHR19134:SF449">
    <property type="entry name" value="TYROSINE-PROTEIN PHOSPHATASE 1"/>
    <property type="match status" value="1"/>
</dbReference>
<dbReference type="EMBL" id="CAJNOK010009091">
    <property type="protein sequence ID" value="CAF1080762.1"/>
    <property type="molecule type" value="Genomic_DNA"/>
</dbReference>
<dbReference type="Proteomes" id="UP000677228">
    <property type="component" value="Unassembled WGS sequence"/>
</dbReference>
<reference evidence="3" key="1">
    <citation type="submission" date="2021-02" db="EMBL/GenBank/DDBJ databases">
        <authorList>
            <person name="Nowell W R."/>
        </authorList>
    </citation>
    <scope>NUCLEOTIDE SEQUENCE</scope>
</reference>
<dbReference type="PROSITE" id="PS50055">
    <property type="entry name" value="TYR_PHOSPHATASE_PTP"/>
    <property type="match status" value="1"/>
</dbReference>
<dbReference type="Gene3D" id="3.90.190.10">
    <property type="entry name" value="Protein tyrosine phosphatase superfamily"/>
    <property type="match status" value="1"/>
</dbReference>
<comment type="caution">
    <text evidence="3">The sequence shown here is derived from an EMBL/GenBank/DDBJ whole genome shotgun (WGS) entry which is preliminary data.</text>
</comment>
<dbReference type="InterPro" id="IPR029021">
    <property type="entry name" value="Prot-tyrosine_phosphatase-like"/>
</dbReference>
<dbReference type="GO" id="GO:0004725">
    <property type="term" value="F:protein tyrosine phosphatase activity"/>
    <property type="evidence" value="ECO:0007669"/>
    <property type="project" value="InterPro"/>
</dbReference>
<dbReference type="InterPro" id="IPR050348">
    <property type="entry name" value="Protein-Tyr_Phosphatase"/>
</dbReference>
<evidence type="ECO:0000313" key="2">
    <source>
        <dbReference type="EMBL" id="CAF1080762.1"/>
    </source>
</evidence>
<organism evidence="3 4">
    <name type="scientific">Didymodactylos carnosus</name>
    <dbReference type="NCBI Taxonomy" id="1234261"/>
    <lineage>
        <taxon>Eukaryota</taxon>
        <taxon>Metazoa</taxon>
        <taxon>Spiralia</taxon>
        <taxon>Gnathifera</taxon>
        <taxon>Rotifera</taxon>
        <taxon>Eurotatoria</taxon>
        <taxon>Bdelloidea</taxon>
        <taxon>Philodinida</taxon>
        <taxon>Philodinidae</taxon>
        <taxon>Didymodactylos</taxon>
    </lineage>
</organism>
<accession>A0A8S2K9C8</accession>
<evidence type="ECO:0000313" key="4">
    <source>
        <dbReference type="Proteomes" id="UP000682733"/>
    </source>
</evidence>
<dbReference type="SUPFAM" id="SSF52799">
    <property type="entry name" value="(Phosphotyrosine protein) phosphatases II"/>
    <property type="match status" value="1"/>
</dbReference>
<dbReference type="Proteomes" id="UP000682733">
    <property type="component" value="Unassembled WGS sequence"/>
</dbReference>
<evidence type="ECO:0000313" key="3">
    <source>
        <dbReference type="EMBL" id="CAF3843793.1"/>
    </source>
</evidence>